<evidence type="ECO:0000256" key="2">
    <source>
        <dbReference type="ARBA" id="ARBA00005716"/>
    </source>
</evidence>
<accession>A0AAI8Z361</accession>
<organism evidence="11 12">
    <name type="scientific">Lecanosticta acicola</name>
    <dbReference type="NCBI Taxonomy" id="111012"/>
    <lineage>
        <taxon>Eukaryota</taxon>
        <taxon>Fungi</taxon>
        <taxon>Dikarya</taxon>
        <taxon>Ascomycota</taxon>
        <taxon>Pezizomycotina</taxon>
        <taxon>Dothideomycetes</taxon>
        <taxon>Dothideomycetidae</taxon>
        <taxon>Mycosphaerellales</taxon>
        <taxon>Mycosphaerellaceae</taxon>
        <taxon>Lecanosticta</taxon>
    </lineage>
</organism>
<dbReference type="Proteomes" id="UP001296104">
    <property type="component" value="Unassembled WGS sequence"/>
</dbReference>
<dbReference type="PANTHER" id="PTHR13074:SF9">
    <property type="entry name" value="MEDIATOR OF RNA POLYMERASE II TRANSCRIPTION SUBUNIT 8"/>
    <property type="match status" value="1"/>
</dbReference>
<evidence type="ECO:0000256" key="8">
    <source>
        <dbReference type="ARBA" id="ARBA00031261"/>
    </source>
</evidence>
<dbReference type="PANTHER" id="PTHR13074">
    <property type="entry name" value="MEDIATOR OF RNA POLYMERASE II TRANSCRIPTION SUBUNIT 8"/>
    <property type="match status" value="1"/>
</dbReference>
<dbReference type="Pfam" id="PF10232">
    <property type="entry name" value="Med8"/>
    <property type="match status" value="1"/>
</dbReference>
<evidence type="ECO:0000256" key="6">
    <source>
        <dbReference type="ARBA" id="ARBA00023163"/>
    </source>
</evidence>
<gene>
    <name evidence="9" type="primary">MED8</name>
    <name evidence="11" type="ORF">LECACI_7A006760</name>
</gene>
<dbReference type="GO" id="GO:0000978">
    <property type="term" value="F:RNA polymerase II cis-regulatory region sequence-specific DNA binding"/>
    <property type="evidence" value="ECO:0007669"/>
    <property type="project" value="TreeGrafter"/>
</dbReference>
<evidence type="ECO:0000313" key="12">
    <source>
        <dbReference type="Proteomes" id="UP001296104"/>
    </source>
</evidence>
<keyword evidence="7 9" id="KW-0539">Nucleus</keyword>
<feature type="region of interest" description="Disordered" evidence="10">
    <location>
        <begin position="172"/>
        <end position="225"/>
    </location>
</feature>
<dbReference type="GO" id="GO:0070847">
    <property type="term" value="C:core mediator complex"/>
    <property type="evidence" value="ECO:0007669"/>
    <property type="project" value="TreeGrafter"/>
</dbReference>
<evidence type="ECO:0000256" key="4">
    <source>
        <dbReference type="ARBA" id="ARBA00023015"/>
    </source>
</evidence>
<dbReference type="GO" id="GO:0003712">
    <property type="term" value="F:transcription coregulator activity"/>
    <property type="evidence" value="ECO:0007669"/>
    <property type="project" value="InterPro"/>
</dbReference>
<protein>
    <recommendedName>
        <fullName evidence="3 9">Mediator of RNA polymerase II transcription subunit 8</fullName>
    </recommendedName>
    <alternativeName>
        <fullName evidence="8 9">Mediator complex subunit 8</fullName>
    </alternativeName>
</protein>
<dbReference type="EMBL" id="CAVMBE010000050">
    <property type="protein sequence ID" value="CAK4031602.1"/>
    <property type="molecule type" value="Genomic_DNA"/>
</dbReference>
<sequence>MELPPDHIRALDQLRTRLSQLATSLRLLLDHLQNHNPLPTWPSLQADASTVGVNLAELADVLNSQRQLFSAMHAYPLPNYPGPTQENILQGLLRKKLDPRAEAWIDDSLKSETGGHTSDALLSDEQMEEIWESAKPLSREIIAPMLEEEIFEDDYTIEERAKGVENVVTGIKRIDEEDDGDAMDEDKPSEMPSIPGSDPTKPMEPLQNLLRFATTGDLNPPGPSR</sequence>
<dbReference type="InterPro" id="IPR019364">
    <property type="entry name" value="Mediatior_Med8_fun/met"/>
</dbReference>
<evidence type="ECO:0000256" key="3">
    <source>
        <dbReference type="ARBA" id="ARBA00020637"/>
    </source>
</evidence>
<keyword evidence="12" id="KW-1185">Reference proteome</keyword>
<evidence type="ECO:0000256" key="10">
    <source>
        <dbReference type="SAM" id="MobiDB-lite"/>
    </source>
</evidence>
<comment type="function">
    <text evidence="9">Component of the Mediator complex, a coactivator involved in the regulated transcription of nearly all RNA polymerase II-dependent genes. Mediator functions as a bridge to convey information from gene-specific regulatory proteins to the basal RNA polymerase II transcription machinery. Mediator is recruited to promoters by direct interactions with regulatory proteins and serves as a scaffold for the assembly of a functional preinitiation complex with RNA polymerase II and the general transcription factors.</text>
</comment>
<keyword evidence="4 9" id="KW-0805">Transcription regulation</keyword>
<name>A0AAI8Z361_9PEZI</name>
<comment type="caution">
    <text evidence="11">The sequence shown here is derived from an EMBL/GenBank/DDBJ whole genome shotgun (WGS) entry which is preliminary data.</text>
</comment>
<comment type="similarity">
    <text evidence="2 9">Belongs to the Mediator complex subunit 8 family.</text>
</comment>
<dbReference type="GO" id="GO:0006357">
    <property type="term" value="P:regulation of transcription by RNA polymerase II"/>
    <property type="evidence" value="ECO:0007669"/>
    <property type="project" value="InterPro"/>
</dbReference>
<keyword evidence="6 9" id="KW-0804">Transcription</keyword>
<proteinExistence type="inferred from homology"/>
<evidence type="ECO:0000256" key="5">
    <source>
        <dbReference type="ARBA" id="ARBA00023159"/>
    </source>
</evidence>
<evidence type="ECO:0000256" key="1">
    <source>
        <dbReference type="ARBA" id="ARBA00004123"/>
    </source>
</evidence>
<dbReference type="Gene3D" id="6.10.250.2610">
    <property type="match status" value="1"/>
</dbReference>
<evidence type="ECO:0000256" key="7">
    <source>
        <dbReference type="ARBA" id="ARBA00023242"/>
    </source>
</evidence>
<dbReference type="GO" id="GO:0016592">
    <property type="term" value="C:mediator complex"/>
    <property type="evidence" value="ECO:0007669"/>
    <property type="project" value="InterPro"/>
</dbReference>
<reference evidence="11" key="1">
    <citation type="submission" date="2023-11" db="EMBL/GenBank/DDBJ databases">
        <authorList>
            <person name="Alioto T."/>
            <person name="Alioto T."/>
            <person name="Gomez Garrido J."/>
        </authorList>
    </citation>
    <scope>NUCLEOTIDE SEQUENCE</scope>
</reference>
<comment type="subcellular location">
    <subcellularLocation>
        <location evidence="1 9">Nucleus</location>
    </subcellularLocation>
</comment>
<keyword evidence="5 9" id="KW-0010">Activator</keyword>
<comment type="subunit">
    <text evidence="9">Component of the Mediator complex.</text>
</comment>
<dbReference type="AlphaFoldDB" id="A0AAI8Z361"/>
<evidence type="ECO:0000256" key="9">
    <source>
        <dbReference type="RuleBase" id="RU364144"/>
    </source>
</evidence>
<dbReference type="Gene3D" id="1.20.58.1710">
    <property type="match status" value="1"/>
</dbReference>
<evidence type="ECO:0000313" key="11">
    <source>
        <dbReference type="EMBL" id="CAK4031602.1"/>
    </source>
</evidence>